<dbReference type="InParanoid" id="Q6BYM7"/>
<proteinExistence type="predicted"/>
<dbReference type="EMBL" id="CR382133">
    <property type="protein sequence ID" value="CAG84648.2"/>
    <property type="molecule type" value="Genomic_DNA"/>
</dbReference>
<accession>Q6BYM7</accession>
<name>Q6BYM7_DEBHA</name>
<dbReference type="HOGENOM" id="CLU_2497861_0_0_1"/>
<gene>
    <name evidence="1" type="ordered locus">DEHA2A08360g</name>
</gene>
<dbReference type="Proteomes" id="UP000000599">
    <property type="component" value="Chromosome A"/>
</dbReference>
<organism evidence="1 2">
    <name type="scientific">Debaryomyces hansenii (strain ATCC 36239 / CBS 767 / BCRC 21394 / JCM 1990 / NBRC 0083 / IGC 2968)</name>
    <name type="common">Yeast</name>
    <name type="synonym">Torulaspora hansenii</name>
    <dbReference type="NCBI Taxonomy" id="284592"/>
    <lineage>
        <taxon>Eukaryota</taxon>
        <taxon>Fungi</taxon>
        <taxon>Dikarya</taxon>
        <taxon>Ascomycota</taxon>
        <taxon>Saccharomycotina</taxon>
        <taxon>Pichiomycetes</taxon>
        <taxon>Debaryomycetaceae</taxon>
        <taxon>Debaryomyces</taxon>
    </lineage>
</organism>
<dbReference type="KEGG" id="dha:DEHA2A08360g"/>
<evidence type="ECO:0000313" key="1">
    <source>
        <dbReference type="EMBL" id="CAG84648.2"/>
    </source>
</evidence>
<dbReference type="AlphaFoldDB" id="Q6BYM7"/>
<evidence type="ECO:0000313" key="2">
    <source>
        <dbReference type="Proteomes" id="UP000000599"/>
    </source>
</evidence>
<dbReference type="RefSeq" id="XP_456692.2">
    <property type="nucleotide sequence ID" value="XM_456692.1"/>
</dbReference>
<protein>
    <submittedName>
        <fullName evidence="1">DEHA2A08360p</fullName>
    </submittedName>
</protein>
<sequence length="86" mass="9792">MVTVKNGGLGHNCWFSTSRGETRAEHWFNIRQESEEGIWSSGRVGEEKKEWWYCAGCLISVASGYFATKQMVVGSGRRVEMFIILK</sequence>
<dbReference type="GeneID" id="2899669"/>
<keyword evidence="2" id="KW-1185">Reference proteome</keyword>
<reference evidence="1 2" key="1">
    <citation type="journal article" date="2004" name="Nature">
        <title>Genome evolution in yeasts.</title>
        <authorList>
            <consortium name="Genolevures"/>
            <person name="Dujon B."/>
            <person name="Sherman D."/>
            <person name="Fischer G."/>
            <person name="Durrens P."/>
            <person name="Casaregola S."/>
            <person name="Lafontaine I."/>
            <person name="de Montigny J."/>
            <person name="Marck C."/>
            <person name="Neuveglise C."/>
            <person name="Talla E."/>
            <person name="Goffard N."/>
            <person name="Frangeul L."/>
            <person name="Aigle M."/>
            <person name="Anthouard V."/>
            <person name="Babour A."/>
            <person name="Barbe V."/>
            <person name="Barnay S."/>
            <person name="Blanchin S."/>
            <person name="Beckerich J.M."/>
            <person name="Beyne E."/>
            <person name="Bleykasten C."/>
            <person name="Boisrame A."/>
            <person name="Boyer J."/>
            <person name="Cattolico L."/>
            <person name="Confanioleri F."/>
            <person name="de Daruvar A."/>
            <person name="Despons L."/>
            <person name="Fabre E."/>
            <person name="Fairhead C."/>
            <person name="Ferry-Dumazet H."/>
            <person name="Groppi A."/>
            <person name="Hantraye F."/>
            <person name="Hennequin C."/>
            <person name="Jauniaux N."/>
            <person name="Joyet P."/>
            <person name="Kachouri R."/>
            <person name="Kerrest A."/>
            <person name="Koszul R."/>
            <person name="Lemaire M."/>
            <person name="Lesur I."/>
            <person name="Ma L."/>
            <person name="Muller H."/>
            <person name="Nicaud J.M."/>
            <person name="Nikolski M."/>
            <person name="Oztas S."/>
            <person name="Ozier-Kalogeropoulos O."/>
            <person name="Pellenz S."/>
            <person name="Potier S."/>
            <person name="Richard G.F."/>
            <person name="Straub M.L."/>
            <person name="Suleau A."/>
            <person name="Swennene D."/>
            <person name="Tekaia F."/>
            <person name="Wesolowski-Louvel M."/>
            <person name="Westhof E."/>
            <person name="Wirth B."/>
            <person name="Zeniou-Meyer M."/>
            <person name="Zivanovic I."/>
            <person name="Bolotin-Fukuhara M."/>
            <person name="Thierry A."/>
            <person name="Bouchier C."/>
            <person name="Caudron B."/>
            <person name="Scarpelli C."/>
            <person name="Gaillardin C."/>
            <person name="Weissenbach J."/>
            <person name="Wincker P."/>
            <person name="Souciet J.L."/>
        </authorList>
    </citation>
    <scope>NUCLEOTIDE SEQUENCE [LARGE SCALE GENOMIC DNA]</scope>
    <source>
        <strain evidence="2">ATCC 36239 / CBS 767 / BCRC 21394 / JCM 1990 / NBRC 0083 / IGC 2968</strain>
    </source>
</reference>